<dbReference type="RefSeq" id="WP_053143347.1">
    <property type="nucleotide sequence ID" value="NZ_CP012383.1"/>
</dbReference>
<dbReference type="Proteomes" id="UP000061018">
    <property type="component" value="Plasmid pSAM1"/>
</dbReference>
<accession>A0A0K2B6U2</accession>
<dbReference type="EMBL" id="CP012383">
    <property type="protein sequence ID" value="AKZ60797.1"/>
    <property type="molecule type" value="Genomic_DNA"/>
</dbReference>
<protein>
    <submittedName>
        <fullName evidence="1">Uncharacterized protein</fullName>
    </submittedName>
</protein>
<dbReference type="KEGG" id="samb:SAM23877_p088"/>
<proteinExistence type="predicted"/>
<reference evidence="2" key="1">
    <citation type="journal article" date="2015" name="J. Biotechnol.">
        <title>Complete genome sequence of Streptomyces ambofaciens ATCC 23877, the spiramycin producer.</title>
        <authorList>
            <person name="Thibessard A."/>
            <person name="Haas D."/>
            <person name="Gerbaud C."/>
            <person name="Aigle B."/>
            <person name="Lautru S."/>
            <person name="Pernodet J.L."/>
            <person name="Leblond P."/>
        </authorList>
    </citation>
    <scope>NUCLEOTIDE SEQUENCE [LARGE SCALE GENOMIC DNA]</scope>
    <source>
        <strain evidence="2">ATCC 23877 / 3486 / DSM 40053 / JCM 4204 / NBRC 12836 / NRRL B-2516</strain>
        <plasmid evidence="2">pSAM1</plasmid>
    </source>
</reference>
<sequence>MSNTDKPYEVLITGAGFSQPARFATVEEAYAEAHRVRKDAEAGERVTFTNLIGQTGAHLVLGIRINGWNPITNTWLTHADLWSARKPSPDALTPIPADWHGVPLPDDWYGKSTAV</sequence>
<organism evidence="1 2">
    <name type="scientific">Streptomyces ambofaciens (strain ATCC 23877 / 3486 / DSM 40053 / JCM 4204 / NBRC 12836 / NRRL B-2516)</name>
    <dbReference type="NCBI Taxonomy" id="278992"/>
    <lineage>
        <taxon>Bacteria</taxon>
        <taxon>Bacillati</taxon>
        <taxon>Actinomycetota</taxon>
        <taxon>Actinomycetes</taxon>
        <taxon>Kitasatosporales</taxon>
        <taxon>Streptomycetaceae</taxon>
        <taxon>Streptomyces</taxon>
    </lineage>
</organism>
<evidence type="ECO:0000313" key="2">
    <source>
        <dbReference type="Proteomes" id="UP000061018"/>
    </source>
</evidence>
<geneLocation type="plasmid" evidence="1 2">
    <name>pSAM1</name>
</geneLocation>
<evidence type="ECO:0000313" key="1">
    <source>
        <dbReference type="EMBL" id="AKZ60797.1"/>
    </source>
</evidence>
<name>A0A0K2B6U2_STRA7</name>
<gene>
    <name evidence="1" type="ORF">SAM23877_p088</name>
</gene>
<dbReference type="AlphaFoldDB" id="A0A0K2B6U2"/>
<keyword evidence="1" id="KW-0614">Plasmid</keyword>